<dbReference type="RefSeq" id="WP_253889701.1">
    <property type="nucleotide sequence ID" value="NZ_BAAAVB010000007.1"/>
</dbReference>
<dbReference type="PANTHER" id="PTHR43420">
    <property type="entry name" value="ACETYLTRANSFERASE"/>
    <property type="match status" value="1"/>
</dbReference>
<reference evidence="4 5" key="1">
    <citation type="submission" date="2022-06" db="EMBL/GenBank/DDBJ databases">
        <title>Genomic Encyclopedia of Archaeal and Bacterial Type Strains, Phase II (KMG-II): from individual species to whole genera.</title>
        <authorList>
            <person name="Goeker M."/>
        </authorList>
    </citation>
    <scope>NUCLEOTIDE SEQUENCE [LARGE SCALE GENOMIC DNA]</scope>
    <source>
        <strain evidence="4 5">DSM 44255</strain>
    </source>
</reference>
<sequence>MDLTWRSLEDSDAPAWVRLMAEVEAVDRIDEHNGPEDFAKLIGETIPEDTVAVLDGDTLVAYGLAFGRPGAVEVNQIRLIADVAPSHRRHGVGTELVRRLHQCAKARHARQFPDLRLEAIVPVHERNAGLAAVVSAAGYTPSRWFFDMRAKLTADLPRVPVPDGFTLERYRPEFSEPLRLLRNDTFAEHWGSTDVDVPFWEAHFVKTPPLEPTLSAHLRDNATGELAAFVLTQQFAADTAARGFKELWITDVGTRTAWRGRGLASALLSTLLNDAREAGFASSGLSVDADNQTGALGVYERAGYAVSSKWTQYTLPLG</sequence>
<dbReference type="CDD" id="cd04301">
    <property type="entry name" value="NAT_SF"/>
    <property type="match status" value="1"/>
</dbReference>
<feature type="domain" description="N-acetyltransferase" evidence="3">
    <location>
        <begin position="165"/>
        <end position="318"/>
    </location>
</feature>
<keyword evidence="1" id="KW-0808">Transferase</keyword>
<feature type="domain" description="N-acetyltransferase" evidence="3">
    <location>
        <begin position="3"/>
        <end position="153"/>
    </location>
</feature>
<protein>
    <submittedName>
        <fullName evidence="4">Acetyltransferase (GNAT) family protein</fullName>
    </submittedName>
</protein>
<dbReference type="Gene3D" id="3.40.630.30">
    <property type="match status" value="1"/>
</dbReference>
<proteinExistence type="predicted"/>
<accession>A0ABT1IJE8</accession>
<evidence type="ECO:0000313" key="5">
    <source>
        <dbReference type="Proteomes" id="UP001205185"/>
    </source>
</evidence>
<dbReference type="Pfam" id="PF00583">
    <property type="entry name" value="Acetyltransf_1"/>
    <property type="match status" value="2"/>
</dbReference>
<evidence type="ECO:0000256" key="1">
    <source>
        <dbReference type="ARBA" id="ARBA00022679"/>
    </source>
</evidence>
<dbReference type="PROSITE" id="PS51186">
    <property type="entry name" value="GNAT"/>
    <property type="match status" value="2"/>
</dbReference>
<dbReference type="EMBL" id="JAMTCO010000014">
    <property type="protein sequence ID" value="MCP2272777.1"/>
    <property type="molecule type" value="Genomic_DNA"/>
</dbReference>
<evidence type="ECO:0000313" key="4">
    <source>
        <dbReference type="EMBL" id="MCP2272777.1"/>
    </source>
</evidence>
<keyword evidence="2" id="KW-0012">Acyltransferase</keyword>
<keyword evidence="5" id="KW-1185">Reference proteome</keyword>
<dbReference type="InterPro" id="IPR000182">
    <property type="entry name" value="GNAT_dom"/>
</dbReference>
<evidence type="ECO:0000259" key="3">
    <source>
        <dbReference type="PROSITE" id="PS51186"/>
    </source>
</evidence>
<dbReference type="Proteomes" id="UP001205185">
    <property type="component" value="Unassembled WGS sequence"/>
</dbReference>
<name>A0ABT1IJE8_9PSEU</name>
<organism evidence="4 5">
    <name type="scientific">Actinokineospora diospyrosa</name>
    <dbReference type="NCBI Taxonomy" id="103728"/>
    <lineage>
        <taxon>Bacteria</taxon>
        <taxon>Bacillati</taxon>
        <taxon>Actinomycetota</taxon>
        <taxon>Actinomycetes</taxon>
        <taxon>Pseudonocardiales</taxon>
        <taxon>Pseudonocardiaceae</taxon>
        <taxon>Actinokineospora</taxon>
    </lineage>
</organism>
<dbReference type="InterPro" id="IPR050680">
    <property type="entry name" value="YpeA/RimI_acetyltransf"/>
</dbReference>
<dbReference type="InterPro" id="IPR016181">
    <property type="entry name" value="Acyl_CoA_acyltransferase"/>
</dbReference>
<comment type="caution">
    <text evidence="4">The sequence shown here is derived from an EMBL/GenBank/DDBJ whole genome shotgun (WGS) entry which is preliminary data.</text>
</comment>
<dbReference type="SUPFAM" id="SSF55729">
    <property type="entry name" value="Acyl-CoA N-acyltransferases (Nat)"/>
    <property type="match status" value="2"/>
</dbReference>
<gene>
    <name evidence="4" type="ORF">LV75_005303</name>
</gene>
<evidence type="ECO:0000256" key="2">
    <source>
        <dbReference type="ARBA" id="ARBA00023315"/>
    </source>
</evidence>